<evidence type="ECO:0000256" key="4">
    <source>
        <dbReference type="ARBA" id="ARBA00022984"/>
    </source>
</evidence>
<dbReference type="SUPFAM" id="SSF53681">
    <property type="entry name" value="Aspartate/glutamate racemase"/>
    <property type="match status" value="2"/>
</dbReference>
<dbReference type="EC" id="5.1.1.3" evidence="2 7"/>
<dbReference type="InterPro" id="IPR015942">
    <property type="entry name" value="Asp/Glu/hydantoin_racemase"/>
</dbReference>
<evidence type="ECO:0000256" key="2">
    <source>
        <dbReference type="ARBA" id="ARBA00013090"/>
    </source>
</evidence>
<comment type="pathway">
    <text evidence="7">Cell wall biogenesis; peptidoglycan biosynthesis.</text>
</comment>
<reference evidence="8" key="1">
    <citation type="journal article" date="2020" name="mSystems">
        <title>Genome- and Community-Level Interaction Insights into Carbon Utilization and Element Cycling Functions of Hydrothermarchaeota in Hydrothermal Sediment.</title>
        <authorList>
            <person name="Zhou Z."/>
            <person name="Liu Y."/>
            <person name="Xu W."/>
            <person name="Pan J."/>
            <person name="Luo Z.H."/>
            <person name="Li M."/>
        </authorList>
    </citation>
    <scope>NUCLEOTIDE SEQUENCE [LARGE SCALE GENOMIC DNA]</scope>
    <source>
        <strain evidence="8">SpSt-776</strain>
    </source>
</reference>
<organism evidence="8">
    <name type="scientific">Desulfobacca acetoxidans</name>
    <dbReference type="NCBI Taxonomy" id="60893"/>
    <lineage>
        <taxon>Bacteria</taxon>
        <taxon>Pseudomonadati</taxon>
        <taxon>Thermodesulfobacteriota</taxon>
        <taxon>Desulfobaccia</taxon>
        <taxon>Desulfobaccales</taxon>
        <taxon>Desulfobaccaceae</taxon>
        <taxon>Desulfobacca</taxon>
    </lineage>
</organism>
<proteinExistence type="inferred from homology"/>
<dbReference type="GO" id="GO:0009252">
    <property type="term" value="P:peptidoglycan biosynthetic process"/>
    <property type="evidence" value="ECO:0007669"/>
    <property type="project" value="UniProtKB-UniRule"/>
</dbReference>
<evidence type="ECO:0000256" key="6">
    <source>
        <dbReference type="ARBA" id="ARBA00023316"/>
    </source>
</evidence>
<dbReference type="PANTHER" id="PTHR21198:SF2">
    <property type="entry name" value="GLUTAMATE RACEMASE"/>
    <property type="match status" value="1"/>
</dbReference>
<feature type="binding site" evidence="7">
    <location>
        <begin position="6"/>
        <end position="7"/>
    </location>
    <ligand>
        <name>substrate</name>
    </ligand>
</feature>
<evidence type="ECO:0000256" key="5">
    <source>
        <dbReference type="ARBA" id="ARBA00023235"/>
    </source>
</evidence>
<dbReference type="GO" id="GO:0008360">
    <property type="term" value="P:regulation of cell shape"/>
    <property type="evidence" value="ECO:0007669"/>
    <property type="project" value="UniProtKB-KW"/>
</dbReference>
<comment type="caution">
    <text evidence="8">The sequence shown here is derived from an EMBL/GenBank/DDBJ whole genome shotgun (WGS) entry which is preliminary data.</text>
</comment>
<evidence type="ECO:0000256" key="3">
    <source>
        <dbReference type="ARBA" id="ARBA00022960"/>
    </source>
</evidence>
<keyword evidence="3 7" id="KW-0133">Cell shape</keyword>
<evidence type="ECO:0000313" key="8">
    <source>
        <dbReference type="EMBL" id="HGB14697.1"/>
    </source>
</evidence>
<dbReference type="Gene3D" id="3.40.50.1860">
    <property type="match status" value="2"/>
</dbReference>
<dbReference type="EMBL" id="DTHB01000042">
    <property type="protein sequence ID" value="HGB14697.1"/>
    <property type="molecule type" value="Genomic_DNA"/>
</dbReference>
<keyword evidence="6 7" id="KW-0961">Cell wall biogenesis/degradation</keyword>
<dbReference type="InterPro" id="IPR004391">
    <property type="entry name" value="Glu_race"/>
</dbReference>
<dbReference type="PROSITE" id="PS00924">
    <property type="entry name" value="ASP_GLU_RACEMASE_2"/>
    <property type="match status" value="1"/>
</dbReference>
<dbReference type="InterPro" id="IPR001920">
    <property type="entry name" value="Asp/Glu_race"/>
</dbReference>
<protein>
    <recommendedName>
        <fullName evidence="2 7">Glutamate racemase</fullName>
        <ecNumber evidence="2 7">5.1.1.3</ecNumber>
    </recommendedName>
</protein>
<accession>A0A7C3WT81</accession>
<dbReference type="HAMAP" id="MF_00258">
    <property type="entry name" value="Glu_racemase"/>
    <property type="match status" value="1"/>
</dbReference>
<evidence type="ECO:0000256" key="1">
    <source>
        <dbReference type="ARBA" id="ARBA00001602"/>
    </source>
</evidence>
<dbReference type="UniPathway" id="UPA00219"/>
<feature type="active site" description="Proton donor/acceptor" evidence="7">
    <location>
        <position position="186"/>
    </location>
</feature>
<feature type="binding site" evidence="7">
    <location>
        <begin position="38"/>
        <end position="39"/>
    </location>
    <ligand>
        <name>substrate</name>
    </ligand>
</feature>
<dbReference type="Pfam" id="PF01177">
    <property type="entry name" value="Asp_Glu_race"/>
    <property type="match status" value="1"/>
</dbReference>
<keyword evidence="5 7" id="KW-0413">Isomerase</keyword>
<comment type="function">
    <text evidence="7">Provides the (R)-glutamate required for cell wall biosynthesis.</text>
</comment>
<feature type="binding site" evidence="7">
    <location>
        <begin position="187"/>
        <end position="188"/>
    </location>
    <ligand>
        <name>substrate</name>
    </ligand>
</feature>
<dbReference type="GO" id="GO:0071555">
    <property type="term" value="P:cell wall organization"/>
    <property type="evidence" value="ECO:0007669"/>
    <property type="project" value="UniProtKB-KW"/>
</dbReference>
<comment type="caution">
    <text evidence="7">Lacks conserved residue(s) required for the propagation of feature annotation.</text>
</comment>
<dbReference type="AlphaFoldDB" id="A0A7C3WT81"/>
<dbReference type="InterPro" id="IPR033134">
    <property type="entry name" value="Asp/Glu_racemase_AS_2"/>
</dbReference>
<dbReference type="PANTHER" id="PTHR21198">
    <property type="entry name" value="GLUTAMATE RACEMASE"/>
    <property type="match status" value="1"/>
</dbReference>
<dbReference type="FunFam" id="3.40.50.1860:FF:000001">
    <property type="entry name" value="Glutamate racemase"/>
    <property type="match status" value="1"/>
</dbReference>
<name>A0A7C3WT81_9BACT</name>
<evidence type="ECO:0000256" key="7">
    <source>
        <dbReference type="HAMAP-Rule" id="MF_00258"/>
    </source>
</evidence>
<gene>
    <name evidence="7 8" type="primary">murI</name>
    <name evidence="8" type="ORF">ENV62_05615</name>
</gene>
<comment type="similarity">
    <text evidence="7">Belongs to the aspartate/glutamate racemases family.</text>
</comment>
<comment type="catalytic activity">
    <reaction evidence="1 7">
        <text>L-glutamate = D-glutamate</text>
        <dbReference type="Rhea" id="RHEA:12813"/>
        <dbReference type="ChEBI" id="CHEBI:29985"/>
        <dbReference type="ChEBI" id="CHEBI:29986"/>
        <dbReference type="EC" id="5.1.1.3"/>
    </reaction>
</comment>
<keyword evidence="4 7" id="KW-0573">Peptidoglycan synthesis</keyword>
<sequence>MIGVFDSGFGGLVVLREFLRVLPRYDYLYLGDNARIPYGTRSDRVVLRFTEQAVDYLFRHGCQLIILACHTASAKALRTIQQVYLPAHYPERRVLGVVIPSVEEAIARTRRRCIGVIATEGTVASRSFELELHKLDPGVEVIQQACPLLVPLIESGEQDWEGTDMILRRYLAPLKAARVDTLILGCTHYSILKDKIKAIMGDGTTLVCSGEVAAAKLVDYLRRHPEIEARLSQGGARRFLTTDLTPRFQMLASLFMGHAVDSEVVEL</sequence>
<feature type="active site" description="Proton donor/acceptor" evidence="7">
    <location>
        <position position="69"/>
    </location>
</feature>
<dbReference type="NCBIfam" id="TIGR00067">
    <property type="entry name" value="glut_race"/>
    <property type="match status" value="1"/>
</dbReference>
<dbReference type="GO" id="GO:0008881">
    <property type="term" value="F:glutamate racemase activity"/>
    <property type="evidence" value="ECO:0007669"/>
    <property type="project" value="UniProtKB-UniRule"/>
</dbReference>